<keyword evidence="7" id="KW-0998">Cell outer membrane</keyword>
<dbReference type="RefSeq" id="WP_105245752.1">
    <property type="nucleotide sequence ID" value="NZ_PSZM01000002.1"/>
</dbReference>
<reference evidence="8 9" key="1">
    <citation type="submission" date="2018-02" db="EMBL/GenBank/DDBJ databases">
        <title>Genome sequences of Apibacter spp., gut symbionts of Asian honey bees.</title>
        <authorList>
            <person name="Kwong W.K."/>
            <person name="Steele M.I."/>
            <person name="Moran N.A."/>
        </authorList>
    </citation>
    <scope>NUCLEOTIDE SEQUENCE [LARGE SCALE GENOMIC DNA]</scope>
    <source>
        <strain evidence="9">wkB301</strain>
    </source>
</reference>
<proteinExistence type="inferred from homology"/>
<evidence type="ECO:0000256" key="5">
    <source>
        <dbReference type="ARBA" id="ARBA00022729"/>
    </source>
</evidence>
<evidence type="ECO:0000256" key="6">
    <source>
        <dbReference type="ARBA" id="ARBA00023136"/>
    </source>
</evidence>
<evidence type="ECO:0008006" key="10">
    <source>
        <dbReference type="Google" id="ProtNLM"/>
    </source>
</evidence>
<evidence type="ECO:0000256" key="1">
    <source>
        <dbReference type="ARBA" id="ARBA00004571"/>
    </source>
</evidence>
<sequence>MNKKIVLFTALLAMFQYGKSQIFDPNSIYDGLNAYNGNFENSGTARYIGMGESMGALGGDISAVETNPAGLGIFRNSVANLTLGVLSNKNKATMKNSYSNTDTNFNFSNAGFVMAFGDESDRLKLNLGVNYSYQRLDNDVVFPYNENYVYTINNQEFDFNSYEQSVDGYKSKLKFSIATNFDDVIYFGLGLDWHYISMDRMDSYSDRLLSDNNLGYFYRQGTPYSQDANGFGLSVGVIGKVFPELRLGAAYHSPIWWSDIDTGYNYFTAEVSKDNVLNWDIYYGYYDKYKVTAPGKLVLSAAYASDIVNDDNSLAFNFDFINYFNKDYEFKGSPDYRLNNTFVDNYMHDSQEYRAGIEYRFKELKVRAGYAYMSSPVKDNTITGFNYETGTDSMVKNYMAGEKNKFSFGLGYDIGQFFADFAYQFIKTDYYTSFSGAYYNNKEIRNFGPGSEGPLSPIFDSVTFGKIKNTQNNFVLTLGMRF</sequence>
<dbReference type="GO" id="GO:0009279">
    <property type="term" value="C:cell outer membrane"/>
    <property type="evidence" value="ECO:0007669"/>
    <property type="project" value="UniProtKB-SubCell"/>
</dbReference>
<dbReference type="OrthoDB" id="9765571at2"/>
<comment type="similarity">
    <text evidence="2">Belongs to the OmpP1/FadL family.</text>
</comment>
<evidence type="ECO:0000256" key="2">
    <source>
        <dbReference type="ARBA" id="ARBA00008163"/>
    </source>
</evidence>
<keyword evidence="5" id="KW-0732">Signal</keyword>
<comment type="subcellular location">
    <subcellularLocation>
        <location evidence="1">Cell outer membrane</location>
        <topology evidence="1">Multi-pass membrane protein</topology>
    </subcellularLocation>
</comment>
<evidence type="ECO:0000256" key="7">
    <source>
        <dbReference type="ARBA" id="ARBA00023237"/>
    </source>
</evidence>
<protein>
    <recommendedName>
        <fullName evidence="10">Hemin receptor</fullName>
    </recommendedName>
</protein>
<dbReference type="PANTHER" id="PTHR35093:SF8">
    <property type="entry name" value="OUTER MEMBRANE PROTEIN NMB0088-RELATED"/>
    <property type="match status" value="1"/>
</dbReference>
<comment type="caution">
    <text evidence="8">The sequence shown here is derived from an EMBL/GenBank/DDBJ whole genome shotgun (WGS) entry which is preliminary data.</text>
</comment>
<organism evidence="8 9">
    <name type="scientific">Apibacter adventoris</name>
    <dbReference type="NCBI Taxonomy" id="1679466"/>
    <lineage>
        <taxon>Bacteria</taxon>
        <taxon>Pseudomonadati</taxon>
        <taxon>Bacteroidota</taxon>
        <taxon>Flavobacteriia</taxon>
        <taxon>Flavobacteriales</taxon>
        <taxon>Weeksellaceae</taxon>
        <taxon>Apibacter</taxon>
    </lineage>
</organism>
<dbReference type="SUPFAM" id="SSF56935">
    <property type="entry name" value="Porins"/>
    <property type="match status" value="1"/>
</dbReference>
<dbReference type="GO" id="GO:0015483">
    <property type="term" value="F:long-chain fatty acid transporting porin activity"/>
    <property type="evidence" value="ECO:0007669"/>
    <property type="project" value="TreeGrafter"/>
</dbReference>
<dbReference type="Proteomes" id="UP000238042">
    <property type="component" value="Unassembled WGS sequence"/>
</dbReference>
<evidence type="ECO:0000313" key="8">
    <source>
        <dbReference type="EMBL" id="PQL95042.1"/>
    </source>
</evidence>
<dbReference type="Gene3D" id="2.40.160.60">
    <property type="entry name" value="Outer membrane protein transport protein (OMPP1/FadL/TodX)"/>
    <property type="match status" value="1"/>
</dbReference>
<name>A0A2S8AG05_9FLAO</name>
<evidence type="ECO:0000256" key="3">
    <source>
        <dbReference type="ARBA" id="ARBA00022452"/>
    </source>
</evidence>
<keyword evidence="3" id="KW-1134">Transmembrane beta strand</keyword>
<dbReference type="PANTHER" id="PTHR35093">
    <property type="entry name" value="OUTER MEMBRANE PROTEIN NMB0088-RELATED"/>
    <property type="match status" value="1"/>
</dbReference>
<keyword evidence="6" id="KW-0472">Membrane</keyword>
<evidence type="ECO:0000256" key="4">
    <source>
        <dbReference type="ARBA" id="ARBA00022692"/>
    </source>
</evidence>
<accession>A0A2S8AG05</accession>
<keyword evidence="4" id="KW-0812">Transmembrane</keyword>
<dbReference type="EMBL" id="PSZM01000002">
    <property type="protein sequence ID" value="PQL95042.1"/>
    <property type="molecule type" value="Genomic_DNA"/>
</dbReference>
<gene>
    <name evidence="8" type="ORF">C4S77_02165</name>
</gene>
<dbReference type="InterPro" id="IPR005017">
    <property type="entry name" value="OMPP1/FadL/TodX"/>
</dbReference>
<evidence type="ECO:0000313" key="9">
    <source>
        <dbReference type="Proteomes" id="UP000238042"/>
    </source>
</evidence>
<keyword evidence="9" id="KW-1185">Reference proteome</keyword>
<dbReference type="AlphaFoldDB" id="A0A2S8AG05"/>